<dbReference type="PANTHER" id="PTHR24416">
    <property type="entry name" value="TYROSINE-PROTEIN KINASE RECEPTOR"/>
    <property type="match status" value="1"/>
</dbReference>
<evidence type="ECO:0000256" key="3">
    <source>
        <dbReference type="ARBA" id="ARBA00022741"/>
    </source>
</evidence>
<name>A0A0R3VX71_TAEAS</name>
<dbReference type="InterPro" id="IPR020635">
    <property type="entry name" value="Tyr_kinase_cat_dom"/>
</dbReference>
<evidence type="ECO:0000256" key="4">
    <source>
        <dbReference type="ARBA" id="ARBA00022777"/>
    </source>
</evidence>
<protein>
    <submittedName>
        <fullName evidence="10">Protein kinase domain-containing protein</fullName>
    </submittedName>
</protein>
<dbReference type="PROSITE" id="PS50011">
    <property type="entry name" value="PROTEIN_KINASE_DOM"/>
    <property type="match status" value="1"/>
</dbReference>
<evidence type="ECO:0000256" key="5">
    <source>
        <dbReference type="ARBA" id="ARBA00022840"/>
    </source>
</evidence>
<dbReference type="OrthoDB" id="98077at2759"/>
<feature type="domain" description="Protein kinase" evidence="7">
    <location>
        <begin position="1"/>
        <end position="167"/>
    </location>
</feature>
<evidence type="ECO:0000256" key="6">
    <source>
        <dbReference type="ARBA" id="ARBA00023137"/>
    </source>
</evidence>
<sequence>MERQGGITLSTLVTFCHQLSSALAYLEALKIVHRDVAARNVLVANDNCVKLADFGMARQLAQGEEFYVAEQGGKVPIKWMAPESLKSRIFSSASDVWMFGVCMWEILSFGLKPFHNTSNAEAVAAIGRGERLARPATCPASHYRLMLECWMDDPLLRPTFNTLQPKLR</sequence>
<keyword evidence="3" id="KW-0547">Nucleotide-binding</keyword>
<keyword evidence="6" id="KW-0829">Tyrosine-protein kinase</keyword>
<dbReference type="GO" id="GO:0005886">
    <property type="term" value="C:plasma membrane"/>
    <property type="evidence" value="ECO:0007669"/>
    <property type="project" value="TreeGrafter"/>
</dbReference>
<proteinExistence type="predicted"/>
<dbReference type="Gene3D" id="1.10.510.10">
    <property type="entry name" value="Transferase(Phosphotransferase) domain 1"/>
    <property type="match status" value="1"/>
</dbReference>
<dbReference type="InterPro" id="IPR050122">
    <property type="entry name" value="RTK"/>
</dbReference>
<keyword evidence="4" id="KW-0418">Kinase</keyword>
<keyword evidence="9" id="KW-1185">Reference proteome</keyword>
<dbReference type="Pfam" id="PF07714">
    <property type="entry name" value="PK_Tyr_Ser-Thr"/>
    <property type="match status" value="1"/>
</dbReference>
<dbReference type="GO" id="GO:0005524">
    <property type="term" value="F:ATP binding"/>
    <property type="evidence" value="ECO:0007669"/>
    <property type="project" value="UniProtKB-KW"/>
</dbReference>
<evidence type="ECO:0000259" key="7">
    <source>
        <dbReference type="PROSITE" id="PS50011"/>
    </source>
</evidence>
<dbReference type="InterPro" id="IPR000719">
    <property type="entry name" value="Prot_kinase_dom"/>
</dbReference>
<dbReference type="GO" id="GO:0043235">
    <property type="term" value="C:receptor complex"/>
    <property type="evidence" value="ECO:0007669"/>
    <property type="project" value="TreeGrafter"/>
</dbReference>
<dbReference type="PANTHER" id="PTHR24416:SF611">
    <property type="entry name" value="TYROSINE-PROTEIN KINASE TRANSMEMBRANE RECEPTOR ROR"/>
    <property type="match status" value="1"/>
</dbReference>
<dbReference type="InterPro" id="IPR008266">
    <property type="entry name" value="Tyr_kinase_AS"/>
</dbReference>
<dbReference type="PROSITE" id="PS00109">
    <property type="entry name" value="PROTEIN_KINASE_TYR"/>
    <property type="match status" value="1"/>
</dbReference>
<dbReference type="GO" id="GO:0004714">
    <property type="term" value="F:transmembrane receptor protein tyrosine kinase activity"/>
    <property type="evidence" value="ECO:0007669"/>
    <property type="project" value="TreeGrafter"/>
</dbReference>
<dbReference type="Proteomes" id="UP000282613">
    <property type="component" value="Unassembled WGS sequence"/>
</dbReference>
<reference evidence="10" key="1">
    <citation type="submission" date="2017-02" db="UniProtKB">
        <authorList>
            <consortium name="WormBaseParasite"/>
        </authorList>
    </citation>
    <scope>IDENTIFICATION</scope>
</reference>
<dbReference type="FunFam" id="1.10.510.10:FF:000027">
    <property type="entry name" value="Receptor protein-tyrosine kinase"/>
    <property type="match status" value="1"/>
</dbReference>
<dbReference type="STRING" id="60517.A0A0R3VX71"/>
<dbReference type="InterPro" id="IPR001245">
    <property type="entry name" value="Ser-Thr/Tyr_kinase_cat_dom"/>
</dbReference>
<dbReference type="SUPFAM" id="SSF56112">
    <property type="entry name" value="Protein kinase-like (PK-like)"/>
    <property type="match status" value="1"/>
</dbReference>
<keyword evidence="5" id="KW-0067">ATP-binding</keyword>
<dbReference type="WBParaSite" id="TASK_0000201501-mRNA-1">
    <property type="protein sequence ID" value="TASK_0000201501-mRNA-1"/>
    <property type="gene ID" value="TASK_0000201501"/>
</dbReference>
<evidence type="ECO:0000313" key="8">
    <source>
        <dbReference type="EMBL" id="VDK24150.1"/>
    </source>
</evidence>
<dbReference type="PRINTS" id="PR00109">
    <property type="entry name" value="TYRKINASE"/>
</dbReference>
<organism evidence="10">
    <name type="scientific">Taenia asiatica</name>
    <name type="common">Asian tapeworm</name>
    <dbReference type="NCBI Taxonomy" id="60517"/>
    <lineage>
        <taxon>Eukaryota</taxon>
        <taxon>Metazoa</taxon>
        <taxon>Spiralia</taxon>
        <taxon>Lophotrochozoa</taxon>
        <taxon>Platyhelminthes</taxon>
        <taxon>Cestoda</taxon>
        <taxon>Eucestoda</taxon>
        <taxon>Cyclophyllidea</taxon>
        <taxon>Taeniidae</taxon>
        <taxon>Taenia</taxon>
    </lineage>
</organism>
<keyword evidence="2" id="KW-0808">Transferase</keyword>
<dbReference type="AlphaFoldDB" id="A0A0R3VX71"/>
<dbReference type="SMART" id="SM00219">
    <property type="entry name" value="TyrKc"/>
    <property type="match status" value="1"/>
</dbReference>
<evidence type="ECO:0000256" key="1">
    <source>
        <dbReference type="ARBA" id="ARBA00022553"/>
    </source>
</evidence>
<dbReference type="InterPro" id="IPR011009">
    <property type="entry name" value="Kinase-like_dom_sf"/>
</dbReference>
<evidence type="ECO:0000256" key="2">
    <source>
        <dbReference type="ARBA" id="ARBA00022679"/>
    </source>
</evidence>
<gene>
    <name evidence="8" type="ORF">TASK_LOCUS2016</name>
</gene>
<dbReference type="GO" id="GO:0007169">
    <property type="term" value="P:cell surface receptor protein tyrosine kinase signaling pathway"/>
    <property type="evidence" value="ECO:0007669"/>
    <property type="project" value="TreeGrafter"/>
</dbReference>
<keyword evidence="1" id="KW-0597">Phosphoprotein</keyword>
<evidence type="ECO:0000313" key="10">
    <source>
        <dbReference type="WBParaSite" id="TASK_0000201501-mRNA-1"/>
    </source>
</evidence>
<accession>A0A0R3VX71</accession>
<evidence type="ECO:0000313" key="9">
    <source>
        <dbReference type="Proteomes" id="UP000282613"/>
    </source>
</evidence>
<reference evidence="8 9" key="2">
    <citation type="submission" date="2018-11" db="EMBL/GenBank/DDBJ databases">
        <authorList>
            <consortium name="Pathogen Informatics"/>
        </authorList>
    </citation>
    <scope>NUCLEOTIDE SEQUENCE [LARGE SCALE GENOMIC DNA]</scope>
</reference>
<dbReference type="EMBL" id="UYRS01000881">
    <property type="protein sequence ID" value="VDK24150.1"/>
    <property type="molecule type" value="Genomic_DNA"/>
</dbReference>